<dbReference type="OrthoDB" id="9774191at2"/>
<name>A0A165F2Z5_9NEIS</name>
<keyword evidence="6" id="KW-1185">Reference proteome</keyword>
<evidence type="ECO:0000313" key="6">
    <source>
        <dbReference type="Proteomes" id="UP000076625"/>
    </source>
</evidence>
<dbReference type="Gene3D" id="3.30.360.10">
    <property type="entry name" value="Dihydrodipicolinate Reductase, domain 2"/>
    <property type="match status" value="1"/>
</dbReference>
<dbReference type="SUPFAM" id="SSF51735">
    <property type="entry name" value="NAD(P)-binding Rossmann-fold domains"/>
    <property type="match status" value="1"/>
</dbReference>
<dbReference type="RefSeq" id="WP_066613145.1">
    <property type="nucleotide sequence ID" value="NZ_LQQU01000028.1"/>
</dbReference>
<protein>
    <submittedName>
        <fullName evidence="5">Oxidoreductase</fullName>
    </submittedName>
</protein>
<feature type="domain" description="Gfo/Idh/MocA-like oxidoreductase C-terminal" evidence="4">
    <location>
        <begin position="134"/>
        <end position="345"/>
    </location>
</feature>
<dbReference type="Pfam" id="PF02894">
    <property type="entry name" value="GFO_IDH_MocA_C"/>
    <property type="match status" value="1"/>
</dbReference>
<evidence type="ECO:0000259" key="3">
    <source>
        <dbReference type="Pfam" id="PF01408"/>
    </source>
</evidence>
<reference evidence="6" key="1">
    <citation type="submission" date="2016-01" db="EMBL/GenBank/DDBJ databases">
        <title>Draft genome of Chromobacterium sp. F49.</title>
        <authorList>
            <person name="Hong K.W."/>
        </authorList>
    </citation>
    <scope>NUCLEOTIDE SEQUENCE [LARGE SCALE GENOMIC DNA]</scope>
    <source>
        <strain evidence="6">CN10</strain>
    </source>
</reference>
<dbReference type="Proteomes" id="UP000076625">
    <property type="component" value="Unassembled WGS sequence"/>
</dbReference>
<feature type="domain" description="Gfo/Idh/MocA-like oxidoreductase N-terminal" evidence="3">
    <location>
        <begin position="5"/>
        <end position="122"/>
    </location>
</feature>
<accession>A0A165F2Z5</accession>
<sequence>MQEPVRVGLVGYGASAKTFHAPLIAATEGLELVAASSRDAAKVHADFPGLAVESSAEALMARDDVELVVIPTPNDSHFPLALAALAAGKHVVVDKPFTVTVAEAETLAEAARQAGRVLSVFHNRRWDADFLTVKALIDAGRLGRVVAFESRFDRYRPQVPVRWRESADSAGTGLWYDLGPHLIDQALQLFGPPDGVFLSRETVRDGAKVDDAFRALLRYPRLQVVLSASALMAEPGARFAVHGSDASFVKHGLDGQEAALKAGRAPGGADWGRDARHGTLTRWRDGAPVYETVPTRRGDYPAYYAALRDAIRAGSANPVSVDEAIAVMRVIEAGCVSAAEGREVTFAKRGHERADFVGTVRQRRAL</sequence>
<dbReference type="GO" id="GO:0000166">
    <property type="term" value="F:nucleotide binding"/>
    <property type="evidence" value="ECO:0007669"/>
    <property type="project" value="InterPro"/>
</dbReference>
<comment type="similarity">
    <text evidence="1">Belongs to the Gfo/Idh/MocA family.</text>
</comment>
<dbReference type="GO" id="GO:0016491">
    <property type="term" value="F:oxidoreductase activity"/>
    <property type="evidence" value="ECO:0007669"/>
    <property type="project" value="UniProtKB-KW"/>
</dbReference>
<evidence type="ECO:0000313" key="5">
    <source>
        <dbReference type="EMBL" id="KZE30314.1"/>
    </source>
</evidence>
<keyword evidence="2" id="KW-0560">Oxidoreductase</keyword>
<dbReference type="AlphaFoldDB" id="A0A165F2Z5"/>
<dbReference type="EMBL" id="LQQU01000028">
    <property type="protein sequence ID" value="KZE30314.1"/>
    <property type="molecule type" value="Genomic_DNA"/>
</dbReference>
<evidence type="ECO:0000259" key="4">
    <source>
        <dbReference type="Pfam" id="PF02894"/>
    </source>
</evidence>
<proteinExistence type="inferred from homology"/>
<evidence type="ECO:0000256" key="2">
    <source>
        <dbReference type="ARBA" id="ARBA00023002"/>
    </source>
</evidence>
<dbReference type="Gene3D" id="3.40.50.720">
    <property type="entry name" value="NAD(P)-binding Rossmann-like Domain"/>
    <property type="match status" value="1"/>
</dbReference>
<dbReference type="InterPro" id="IPR051317">
    <property type="entry name" value="Gfo/Idh/MocA_oxidoreduct"/>
</dbReference>
<dbReference type="PANTHER" id="PTHR43708:SF5">
    <property type="entry name" value="CONSERVED EXPRESSED OXIDOREDUCTASE (EUROFUNG)-RELATED"/>
    <property type="match status" value="1"/>
</dbReference>
<comment type="caution">
    <text evidence="5">The sequence shown here is derived from an EMBL/GenBank/DDBJ whole genome shotgun (WGS) entry which is preliminary data.</text>
</comment>
<organism evidence="5 6">
    <name type="scientific">Crenobacter luteus</name>
    <dbReference type="NCBI Taxonomy" id="1452487"/>
    <lineage>
        <taxon>Bacteria</taxon>
        <taxon>Pseudomonadati</taxon>
        <taxon>Pseudomonadota</taxon>
        <taxon>Betaproteobacteria</taxon>
        <taxon>Neisseriales</taxon>
        <taxon>Neisseriaceae</taxon>
        <taxon>Crenobacter</taxon>
    </lineage>
</organism>
<dbReference type="InterPro" id="IPR004104">
    <property type="entry name" value="Gfo/Idh/MocA-like_OxRdtase_C"/>
</dbReference>
<evidence type="ECO:0000256" key="1">
    <source>
        <dbReference type="ARBA" id="ARBA00010928"/>
    </source>
</evidence>
<dbReference type="InterPro" id="IPR000683">
    <property type="entry name" value="Gfo/Idh/MocA-like_OxRdtase_N"/>
</dbReference>
<dbReference type="NCBIfam" id="NF008607">
    <property type="entry name" value="PRK11579.1"/>
    <property type="match status" value="1"/>
</dbReference>
<dbReference type="SUPFAM" id="SSF55347">
    <property type="entry name" value="Glyceraldehyde-3-phosphate dehydrogenase-like, C-terminal domain"/>
    <property type="match status" value="1"/>
</dbReference>
<dbReference type="Pfam" id="PF01408">
    <property type="entry name" value="GFO_IDH_MocA"/>
    <property type="match status" value="1"/>
</dbReference>
<dbReference type="STRING" id="1452487.AVW16_12515"/>
<gene>
    <name evidence="5" type="ORF">AVW16_12515</name>
</gene>
<dbReference type="PANTHER" id="PTHR43708">
    <property type="entry name" value="CONSERVED EXPRESSED OXIDOREDUCTASE (EUROFUNG)"/>
    <property type="match status" value="1"/>
</dbReference>
<dbReference type="InterPro" id="IPR036291">
    <property type="entry name" value="NAD(P)-bd_dom_sf"/>
</dbReference>